<dbReference type="AlphaFoldDB" id="A0A2T0ZXU5"/>
<dbReference type="PANTHER" id="PTHR43794:SF11">
    <property type="entry name" value="AMIDOHYDROLASE-RELATED DOMAIN-CONTAINING PROTEIN"/>
    <property type="match status" value="1"/>
</dbReference>
<evidence type="ECO:0000313" key="4">
    <source>
        <dbReference type="Proteomes" id="UP000237752"/>
    </source>
</evidence>
<dbReference type="Proteomes" id="UP000237752">
    <property type="component" value="Unassembled WGS sequence"/>
</dbReference>
<dbReference type="InterPro" id="IPR050287">
    <property type="entry name" value="MTA/SAH_deaminase"/>
</dbReference>
<sequence>MNGAWRCEHAVIGDRVLHDVTIEYADGAITAVGSATVAGARNIHGLVIPGLANAHSHAFHRALRGRTQRGHGSFWTWREQMYAVAATLNPDSYLALATATFAEMALAGITCVGEFHYLHHLPDGTSYGDENAMGKALIQAAHAAGIRITLLDTCYVAGGFGVPLEGTQLRFSDVDAEQWALRVDALRGNDYARIGAAVHSVRGVPAEQIPTVARWATVHDAPLHVHLSEQVAENDQCLAHYGHTPTEVLHEAGALGSRTSAVHATHLQAEDLRLLGTTHTTACFCPTTERDLADGIGPARALFDLGSPLSLGSDSHAVIDILEEARAVELNARLDTQQRGHFSAAELLGAATRAGHASLGWHDTGTIEVGARADLVALSLGSVRTAGAAPDSALETAIFAASAADVTDVLVDGRAIVVDRAHQLIDDVPGSLSASIEALQ</sequence>
<accession>A0A2T0ZXU5</accession>
<evidence type="ECO:0000313" key="3">
    <source>
        <dbReference type="EMBL" id="PRZ41175.1"/>
    </source>
</evidence>
<dbReference type="RefSeq" id="WP_106349555.1">
    <property type="nucleotide sequence ID" value="NZ_PVUE01000011.1"/>
</dbReference>
<dbReference type="NCBIfam" id="TIGR02022">
    <property type="entry name" value="hutF"/>
    <property type="match status" value="1"/>
</dbReference>
<dbReference type="OrthoDB" id="3204583at2"/>
<dbReference type="NCBIfam" id="NF006681">
    <property type="entry name" value="PRK09229.1-2"/>
    <property type="match status" value="1"/>
</dbReference>
<protein>
    <submittedName>
        <fullName evidence="3">Formiminoglutamate deiminase</fullName>
    </submittedName>
</protein>
<proteinExistence type="predicted"/>
<dbReference type="Pfam" id="PF01979">
    <property type="entry name" value="Amidohydro_1"/>
    <property type="match status" value="1"/>
</dbReference>
<dbReference type="SUPFAM" id="SSF51556">
    <property type="entry name" value="Metallo-dependent hydrolases"/>
    <property type="match status" value="1"/>
</dbReference>
<reference evidence="3 4" key="1">
    <citation type="submission" date="2018-03" db="EMBL/GenBank/DDBJ databases">
        <title>Genomic Encyclopedia of Archaeal and Bacterial Type Strains, Phase II (KMG-II): from individual species to whole genera.</title>
        <authorList>
            <person name="Goeker M."/>
        </authorList>
    </citation>
    <scope>NUCLEOTIDE SEQUENCE [LARGE SCALE GENOMIC DNA]</scope>
    <source>
        <strain evidence="3 4">DSM 100065</strain>
    </source>
</reference>
<dbReference type="Gene3D" id="2.30.40.10">
    <property type="entry name" value="Urease, subunit C, domain 1"/>
    <property type="match status" value="1"/>
</dbReference>
<dbReference type="GO" id="GO:0016810">
    <property type="term" value="F:hydrolase activity, acting on carbon-nitrogen (but not peptide) bonds"/>
    <property type="evidence" value="ECO:0007669"/>
    <property type="project" value="InterPro"/>
</dbReference>
<keyword evidence="1" id="KW-0378">Hydrolase</keyword>
<dbReference type="InterPro" id="IPR006680">
    <property type="entry name" value="Amidohydro-rel"/>
</dbReference>
<dbReference type="PANTHER" id="PTHR43794">
    <property type="entry name" value="AMINOHYDROLASE SSNA-RELATED"/>
    <property type="match status" value="1"/>
</dbReference>
<dbReference type="InterPro" id="IPR032466">
    <property type="entry name" value="Metal_Hydrolase"/>
</dbReference>
<comment type="caution">
    <text evidence="3">The sequence shown here is derived from an EMBL/GenBank/DDBJ whole genome shotgun (WGS) entry which is preliminary data.</text>
</comment>
<name>A0A2T0ZXU5_9ACTN</name>
<evidence type="ECO:0000256" key="1">
    <source>
        <dbReference type="ARBA" id="ARBA00022801"/>
    </source>
</evidence>
<dbReference type="SUPFAM" id="SSF51338">
    <property type="entry name" value="Composite domain of metallo-dependent hydrolases"/>
    <property type="match status" value="1"/>
</dbReference>
<dbReference type="InterPro" id="IPR011059">
    <property type="entry name" value="Metal-dep_hydrolase_composite"/>
</dbReference>
<dbReference type="Gene3D" id="3.20.20.140">
    <property type="entry name" value="Metal-dependent hydrolases"/>
    <property type="match status" value="1"/>
</dbReference>
<feature type="domain" description="Amidohydrolase-related" evidence="2">
    <location>
        <begin position="46"/>
        <end position="415"/>
    </location>
</feature>
<gene>
    <name evidence="3" type="ORF">CLV47_11151</name>
</gene>
<keyword evidence="4" id="KW-1185">Reference proteome</keyword>
<organism evidence="3 4">
    <name type="scientific">Antricoccus suffuscus</name>
    <dbReference type="NCBI Taxonomy" id="1629062"/>
    <lineage>
        <taxon>Bacteria</taxon>
        <taxon>Bacillati</taxon>
        <taxon>Actinomycetota</taxon>
        <taxon>Actinomycetes</taxon>
        <taxon>Geodermatophilales</taxon>
        <taxon>Antricoccaceae</taxon>
        <taxon>Antricoccus</taxon>
    </lineage>
</organism>
<evidence type="ECO:0000259" key="2">
    <source>
        <dbReference type="Pfam" id="PF01979"/>
    </source>
</evidence>
<dbReference type="InterPro" id="IPR010252">
    <property type="entry name" value="HutF"/>
</dbReference>
<dbReference type="EMBL" id="PVUE01000011">
    <property type="protein sequence ID" value="PRZ41175.1"/>
    <property type="molecule type" value="Genomic_DNA"/>
</dbReference>